<evidence type="ECO:0000259" key="4">
    <source>
        <dbReference type="PROSITE" id="PS50043"/>
    </source>
</evidence>
<dbReference type="PRINTS" id="PR00038">
    <property type="entry name" value="HTHLUXR"/>
</dbReference>
<reference evidence="5 6" key="1">
    <citation type="submission" date="2019-08" db="EMBL/GenBank/DDBJ databases">
        <title>In-depth cultivation of the pig gut microbiome towards novel bacterial diversity and tailored functional studies.</title>
        <authorList>
            <person name="Wylensek D."/>
            <person name="Hitch T.C.A."/>
            <person name="Clavel T."/>
        </authorList>
    </citation>
    <scope>NUCLEOTIDE SEQUENCE [LARGE SCALE GENOMIC DNA]</scope>
    <source>
        <strain evidence="5 6">Oil-RF-744-WCA-WT-10</strain>
    </source>
</reference>
<dbReference type="PANTHER" id="PTHR44688">
    <property type="entry name" value="DNA-BINDING TRANSCRIPTIONAL ACTIVATOR DEVR_DOSR"/>
    <property type="match status" value="1"/>
</dbReference>
<gene>
    <name evidence="5" type="ORF">FYJ29_05120</name>
</gene>
<dbReference type="GO" id="GO:0003677">
    <property type="term" value="F:DNA binding"/>
    <property type="evidence" value="ECO:0007669"/>
    <property type="project" value="UniProtKB-KW"/>
</dbReference>
<dbReference type="Proteomes" id="UP000483362">
    <property type="component" value="Unassembled WGS sequence"/>
</dbReference>
<dbReference type="Pfam" id="PF00196">
    <property type="entry name" value="GerE"/>
    <property type="match status" value="1"/>
</dbReference>
<keyword evidence="3" id="KW-0804">Transcription</keyword>
<dbReference type="PANTHER" id="PTHR44688:SF16">
    <property type="entry name" value="DNA-BINDING TRANSCRIPTIONAL ACTIVATOR DEVR_DOSR"/>
    <property type="match status" value="1"/>
</dbReference>
<dbReference type="CDD" id="cd06170">
    <property type="entry name" value="LuxR_C_like"/>
    <property type="match status" value="1"/>
</dbReference>
<dbReference type="AlphaFoldDB" id="A0A6L5XDF6"/>
<dbReference type="Gene3D" id="1.10.10.10">
    <property type="entry name" value="Winged helix-like DNA-binding domain superfamily/Winged helix DNA-binding domain"/>
    <property type="match status" value="1"/>
</dbReference>
<evidence type="ECO:0000256" key="3">
    <source>
        <dbReference type="ARBA" id="ARBA00023163"/>
    </source>
</evidence>
<feature type="domain" description="HTH luxR-type" evidence="4">
    <location>
        <begin position="111"/>
        <end position="176"/>
    </location>
</feature>
<dbReference type="InterPro" id="IPR000792">
    <property type="entry name" value="Tscrpt_reg_LuxR_C"/>
</dbReference>
<evidence type="ECO:0000313" key="5">
    <source>
        <dbReference type="EMBL" id="MSS17146.1"/>
    </source>
</evidence>
<sequence>MMPTRVTIILPNAVEAVGLRHIVEEVSTASVSCYAALDATTARVVSKSDWYVTDESTFTAHTSFFLPKKDKTIVLTHQSSQVESSPYLLSVNDPEEIVITNVRRLLDTQNDCKAQSKLTQRETSVLKLVANGLTNKMIADRLNISVNTVLSHRKNITAKLGIKSVSGLSVYAIMNGIISLPDA</sequence>
<evidence type="ECO:0000256" key="1">
    <source>
        <dbReference type="ARBA" id="ARBA00023015"/>
    </source>
</evidence>
<proteinExistence type="predicted"/>
<dbReference type="SMART" id="SM00421">
    <property type="entry name" value="HTH_LUXR"/>
    <property type="match status" value="1"/>
</dbReference>
<evidence type="ECO:0000313" key="6">
    <source>
        <dbReference type="Proteomes" id="UP000483362"/>
    </source>
</evidence>
<dbReference type="GO" id="GO:0006355">
    <property type="term" value="P:regulation of DNA-templated transcription"/>
    <property type="evidence" value="ECO:0007669"/>
    <property type="project" value="InterPro"/>
</dbReference>
<dbReference type="InterPro" id="IPR016032">
    <property type="entry name" value="Sig_transdc_resp-reg_C-effctor"/>
</dbReference>
<dbReference type="InterPro" id="IPR036388">
    <property type="entry name" value="WH-like_DNA-bd_sf"/>
</dbReference>
<protein>
    <submittedName>
        <fullName evidence="5">Response regulator transcription factor</fullName>
    </submittedName>
</protein>
<dbReference type="SUPFAM" id="SSF46894">
    <property type="entry name" value="C-terminal effector domain of the bipartite response regulators"/>
    <property type="match status" value="1"/>
</dbReference>
<keyword evidence="2" id="KW-0238">DNA-binding</keyword>
<dbReference type="EMBL" id="VULT01000006">
    <property type="protein sequence ID" value="MSS17146.1"/>
    <property type="molecule type" value="Genomic_DNA"/>
</dbReference>
<keyword evidence="6" id="KW-1185">Reference proteome</keyword>
<dbReference type="PROSITE" id="PS50043">
    <property type="entry name" value="HTH_LUXR_2"/>
    <property type="match status" value="1"/>
</dbReference>
<evidence type="ECO:0000256" key="2">
    <source>
        <dbReference type="ARBA" id="ARBA00023125"/>
    </source>
</evidence>
<name>A0A6L5XDF6_9BACT</name>
<keyword evidence="1" id="KW-0805">Transcription regulation</keyword>
<comment type="caution">
    <text evidence="5">The sequence shown here is derived from an EMBL/GenBank/DDBJ whole genome shotgun (WGS) entry which is preliminary data.</text>
</comment>
<dbReference type="RefSeq" id="WP_154326602.1">
    <property type="nucleotide sequence ID" value="NZ_JAQXVI010000075.1"/>
</dbReference>
<organism evidence="5 6">
    <name type="scientific">Sodaliphilus pleomorphus</name>
    <dbReference type="NCBI Taxonomy" id="2606626"/>
    <lineage>
        <taxon>Bacteria</taxon>
        <taxon>Pseudomonadati</taxon>
        <taxon>Bacteroidota</taxon>
        <taxon>Bacteroidia</taxon>
        <taxon>Bacteroidales</taxon>
        <taxon>Muribaculaceae</taxon>
        <taxon>Sodaliphilus</taxon>
    </lineage>
</organism>
<accession>A0A6L5XDF6</accession>
<dbReference type="PROSITE" id="PS00622">
    <property type="entry name" value="HTH_LUXR_1"/>
    <property type="match status" value="1"/>
</dbReference>